<evidence type="ECO:0000313" key="3">
    <source>
        <dbReference type="Proteomes" id="UP001228044"/>
    </source>
</evidence>
<gene>
    <name evidence="2" type="ORF">QWJ38_21890</name>
</gene>
<dbReference type="SUPFAM" id="SSF53850">
    <property type="entry name" value="Periplasmic binding protein-like II"/>
    <property type="match status" value="1"/>
</dbReference>
<evidence type="ECO:0000313" key="2">
    <source>
        <dbReference type="EMBL" id="MDN3922953.1"/>
    </source>
</evidence>
<dbReference type="RefSeq" id="WP_290361259.1">
    <property type="nucleotide sequence ID" value="NZ_JAUHHC010000006.1"/>
</dbReference>
<keyword evidence="3" id="KW-1185">Reference proteome</keyword>
<comment type="caution">
    <text evidence="2">The sequence shown here is derived from an EMBL/GenBank/DDBJ whole genome shotgun (WGS) entry which is preliminary data.</text>
</comment>
<dbReference type="Gene3D" id="3.40.190.10">
    <property type="entry name" value="Periplasmic binding protein-like II"/>
    <property type="match status" value="2"/>
</dbReference>
<feature type="chain" id="PRO_5045683847" evidence="1">
    <location>
        <begin position="22"/>
        <end position="260"/>
    </location>
</feature>
<keyword evidence="1" id="KW-0732">Signal</keyword>
<reference evidence="2 3" key="1">
    <citation type="submission" date="2023-06" db="EMBL/GenBank/DDBJ databases">
        <title>Pelomonas sp. PFR6 16S ribosomal RNA gene Genome sequencing and assembly.</title>
        <authorList>
            <person name="Woo H."/>
        </authorList>
    </citation>
    <scope>NUCLEOTIDE SEQUENCE [LARGE SCALE GENOMIC DNA]</scope>
    <source>
        <strain evidence="2 3">PFR6</strain>
    </source>
</reference>
<accession>A0ABT8DZD1</accession>
<dbReference type="EMBL" id="JAUHHC010000006">
    <property type="protein sequence ID" value="MDN3922953.1"/>
    <property type="molecule type" value="Genomic_DNA"/>
</dbReference>
<sequence length="260" mass="29365">MRRRAVLCLLPALGLAAPARARVAPADSRELPLYNYQTEAAYAAWTPGGLTPQLAHWLTELSGGRYRFVPTQLPRPRLDRLLAGEAWTGVLAWSNPRWIGDPQRQRFRWSGLLLRDLKLLVSHRERPVDYRGPDSLAGQRLGTVRSHRYGPLAEAMAAGRIQYEAVSDEESNLAKLQRRRIDATFISAVALLRLRRLDPDGAPWLYVSRPPLANDRYLCCQRDDPALAALLDRATAAFAQAPQWQTLHAELRELARQRHA</sequence>
<organism evidence="2 3">
    <name type="scientific">Roseateles violae</name>
    <dbReference type="NCBI Taxonomy" id="3058042"/>
    <lineage>
        <taxon>Bacteria</taxon>
        <taxon>Pseudomonadati</taxon>
        <taxon>Pseudomonadota</taxon>
        <taxon>Betaproteobacteria</taxon>
        <taxon>Burkholderiales</taxon>
        <taxon>Sphaerotilaceae</taxon>
        <taxon>Roseateles</taxon>
    </lineage>
</organism>
<evidence type="ECO:0000256" key="1">
    <source>
        <dbReference type="SAM" id="SignalP"/>
    </source>
</evidence>
<proteinExistence type="predicted"/>
<protein>
    <submittedName>
        <fullName evidence="2">Transporter substrate-binding domain-containing protein</fullName>
    </submittedName>
</protein>
<name>A0ABT8DZD1_9BURK</name>
<dbReference type="Proteomes" id="UP001228044">
    <property type="component" value="Unassembled WGS sequence"/>
</dbReference>
<feature type="signal peptide" evidence="1">
    <location>
        <begin position="1"/>
        <end position="21"/>
    </location>
</feature>